<dbReference type="Proteomes" id="UP000479710">
    <property type="component" value="Unassembled WGS sequence"/>
</dbReference>
<keyword evidence="4" id="KW-1185">Reference proteome</keyword>
<feature type="coiled-coil region" evidence="1">
    <location>
        <begin position="211"/>
        <end position="264"/>
    </location>
</feature>
<evidence type="ECO:0000313" key="3">
    <source>
        <dbReference type="EMBL" id="KAF0894129.1"/>
    </source>
</evidence>
<evidence type="ECO:0000313" key="4">
    <source>
        <dbReference type="Proteomes" id="UP000479710"/>
    </source>
</evidence>
<organism evidence="3 4">
    <name type="scientific">Oryza meyeriana var. granulata</name>
    <dbReference type="NCBI Taxonomy" id="110450"/>
    <lineage>
        <taxon>Eukaryota</taxon>
        <taxon>Viridiplantae</taxon>
        <taxon>Streptophyta</taxon>
        <taxon>Embryophyta</taxon>
        <taxon>Tracheophyta</taxon>
        <taxon>Spermatophyta</taxon>
        <taxon>Magnoliopsida</taxon>
        <taxon>Liliopsida</taxon>
        <taxon>Poales</taxon>
        <taxon>Poaceae</taxon>
        <taxon>BOP clade</taxon>
        <taxon>Oryzoideae</taxon>
        <taxon>Oryzeae</taxon>
        <taxon>Oryzinae</taxon>
        <taxon>Oryza</taxon>
        <taxon>Oryza meyeriana</taxon>
    </lineage>
</organism>
<evidence type="ECO:0000256" key="2">
    <source>
        <dbReference type="SAM" id="MobiDB-lite"/>
    </source>
</evidence>
<comment type="caution">
    <text evidence="3">The sequence shown here is derived from an EMBL/GenBank/DDBJ whole genome shotgun (WGS) entry which is preliminary data.</text>
</comment>
<dbReference type="AlphaFoldDB" id="A0A6G1C1L0"/>
<dbReference type="OrthoDB" id="1921280at2759"/>
<keyword evidence="1" id="KW-0175">Coiled coil</keyword>
<evidence type="ECO:0000256" key="1">
    <source>
        <dbReference type="SAM" id="Coils"/>
    </source>
</evidence>
<protein>
    <submittedName>
        <fullName evidence="3">Uncharacterized protein</fullName>
    </submittedName>
</protein>
<dbReference type="EMBL" id="SPHZ02000011">
    <property type="protein sequence ID" value="KAF0894129.1"/>
    <property type="molecule type" value="Genomic_DNA"/>
</dbReference>
<sequence>MAGGGGGRGRGGVRAASPAGDLGKGGLPEWLRIYDGIVAMLRKTQAQAEELAAERDHLAAFVKIQHEFWVSRVQSALQQTRRADAIRRRYEAANMELLLGDKEREARCYQKLAELTEDDLDNFRTSITALATENYELKVKLNEVESHAELNENTVDHIHSPRDLRAEIKKLKQAYMTLSSKKDKEVSALRAEKDFVWNQLRTMEKDYTDILKKKNIEAAQATEAAQKLQKSLEELQDQNKDNGIGRLQAEAVDAKNKILILEDKLQEMLSLVKDKDLEIEKLKHGQDRTRSAAVFCFRKAASESPCISSSSAIALLPKFPGSKNEDPNSSIARSPLQEPLLSTQAPCTQPAAAVGKT</sequence>
<dbReference type="PANTHER" id="PTHR35992">
    <property type="entry name" value="CYTOMATRIX PROTEIN-LIKE PROTEIN"/>
    <property type="match status" value="1"/>
</dbReference>
<dbReference type="PANTHER" id="PTHR35992:SF1">
    <property type="entry name" value="CYTOMATRIX PROTEIN-LIKE PROTEIN"/>
    <property type="match status" value="1"/>
</dbReference>
<proteinExistence type="predicted"/>
<accession>A0A6G1C1L0</accession>
<feature type="region of interest" description="Disordered" evidence="2">
    <location>
        <begin position="317"/>
        <end position="357"/>
    </location>
</feature>
<reference evidence="3 4" key="1">
    <citation type="submission" date="2019-11" db="EMBL/GenBank/DDBJ databases">
        <title>Whole genome sequence of Oryza granulata.</title>
        <authorList>
            <person name="Li W."/>
        </authorList>
    </citation>
    <scope>NUCLEOTIDE SEQUENCE [LARGE SCALE GENOMIC DNA]</scope>
    <source>
        <strain evidence="4">cv. Menghai</strain>
        <tissue evidence="3">Leaf</tissue>
    </source>
</reference>
<name>A0A6G1C1L0_9ORYZ</name>
<gene>
    <name evidence="3" type="ORF">E2562_034697</name>
</gene>